<keyword evidence="1" id="KW-0472">Membrane</keyword>
<protein>
    <recommendedName>
        <fullName evidence="2">CARDB domain-containing protein</fullName>
    </recommendedName>
</protein>
<evidence type="ECO:0000259" key="2">
    <source>
        <dbReference type="Pfam" id="PF07705"/>
    </source>
</evidence>
<dbReference type="InterPro" id="IPR013783">
    <property type="entry name" value="Ig-like_fold"/>
</dbReference>
<evidence type="ECO:0000313" key="3">
    <source>
        <dbReference type="EMBL" id="GFP35140.1"/>
    </source>
</evidence>
<dbReference type="AlphaFoldDB" id="A0A6V8PSQ3"/>
<comment type="caution">
    <text evidence="3">The sequence shown here is derived from an EMBL/GenBank/DDBJ whole genome shotgun (WGS) entry which is preliminary data.</text>
</comment>
<dbReference type="RefSeq" id="WP_176229796.1">
    <property type="nucleotide sequence ID" value="NZ_BLSB01000055.1"/>
</dbReference>
<evidence type="ECO:0000313" key="4">
    <source>
        <dbReference type="Proteomes" id="UP000576480"/>
    </source>
</evidence>
<dbReference type="Pfam" id="PF07705">
    <property type="entry name" value="CARDB"/>
    <property type="match status" value="1"/>
</dbReference>
<evidence type="ECO:0000256" key="1">
    <source>
        <dbReference type="SAM" id="Phobius"/>
    </source>
</evidence>
<proteinExistence type="predicted"/>
<dbReference type="InterPro" id="IPR011635">
    <property type="entry name" value="CARDB"/>
</dbReference>
<dbReference type="Proteomes" id="UP000576480">
    <property type="component" value="Unassembled WGS sequence"/>
</dbReference>
<name>A0A6V8PSQ3_9ACTN</name>
<keyword evidence="1" id="KW-0812">Transmembrane</keyword>
<keyword evidence="1" id="KW-1133">Transmembrane helix</keyword>
<organism evidence="3 4">
    <name type="scientific">Candidatus Hakubella thermalkaliphila</name>
    <dbReference type="NCBI Taxonomy" id="2754717"/>
    <lineage>
        <taxon>Bacteria</taxon>
        <taxon>Bacillati</taxon>
        <taxon>Actinomycetota</taxon>
        <taxon>Actinomycetota incertae sedis</taxon>
        <taxon>Candidatus Hakubellales</taxon>
        <taxon>Candidatus Hakubellaceae</taxon>
        <taxon>Candidatus Hakubella</taxon>
    </lineage>
</organism>
<feature type="transmembrane region" description="Helical" evidence="1">
    <location>
        <begin position="12"/>
        <end position="33"/>
    </location>
</feature>
<feature type="domain" description="CARDB" evidence="2">
    <location>
        <begin position="256"/>
        <end position="324"/>
    </location>
</feature>
<gene>
    <name evidence="3" type="ORF">HKBW3S43_00932</name>
</gene>
<dbReference type="EMBL" id="BLSB01000055">
    <property type="protein sequence ID" value="GFP35140.1"/>
    <property type="molecule type" value="Genomic_DNA"/>
</dbReference>
<accession>A0A6V8PSQ3</accession>
<reference evidence="3 4" key="1">
    <citation type="journal article" date="2020" name="Front. Microbiol.">
        <title>Single-cell genomics of novel Actinobacteria with the Wood-Ljungdahl pathway discovered in a serpentinizing system.</title>
        <authorList>
            <person name="Merino N."/>
            <person name="Kawai M."/>
            <person name="Boyd E.S."/>
            <person name="Colman D.R."/>
            <person name="McGlynn S.E."/>
            <person name="Nealson K.H."/>
            <person name="Kurokawa K."/>
            <person name="Hongoh Y."/>
        </authorList>
    </citation>
    <scope>NUCLEOTIDE SEQUENCE [LARGE SCALE GENOMIC DNA]</scope>
    <source>
        <strain evidence="3 4">S43</strain>
    </source>
</reference>
<sequence>MAVTRRRRRRSKVPFPTIVIIFVLLILLLLYLIGTFDPRKEPAAEAEKTSELADYAREVSTLVKRSNTVAAEFREVWDQATSLSRIELEEKLNKAIEESNKIAEEASGHEAPPPQMLKAQTYLQLTFDLRAEAIDDYRKALFNALEDINVDVASSQMSRALLDLHLSDRAYRYFTEEFRLVVSASEEPAPTIPNSSFLGEAKMYQPDQVQSYIANLKREPDLEIIRGVALLPGSVQFSPGIKTREGGYHILLNSPTLAVTVAVQNQGNQVENNVPVTATLKVEDDPTPRKKTTSIEVIQPGETKTVTISGIPTTPGVKSLLTIMAGPVVGEKFLDNNKLEDKIIVEAPAPAEG</sequence>
<dbReference type="GO" id="GO:0005975">
    <property type="term" value="P:carbohydrate metabolic process"/>
    <property type="evidence" value="ECO:0007669"/>
    <property type="project" value="UniProtKB-ARBA"/>
</dbReference>
<dbReference type="Gene3D" id="2.60.40.10">
    <property type="entry name" value="Immunoglobulins"/>
    <property type="match status" value="1"/>
</dbReference>